<keyword evidence="4" id="KW-1185">Reference proteome</keyword>
<name>A0A512P8I9_9CELL</name>
<reference evidence="3 4" key="1">
    <citation type="submission" date="2019-07" db="EMBL/GenBank/DDBJ databases">
        <title>Whole genome shotgun sequence of Cellulomonas soli NBRC 109434.</title>
        <authorList>
            <person name="Hosoyama A."/>
            <person name="Uohara A."/>
            <person name="Ohji S."/>
            <person name="Ichikawa N."/>
        </authorList>
    </citation>
    <scope>NUCLEOTIDE SEQUENCE [LARGE SCALE GENOMIC DNA]</scope>
    <source>
        <strain evidence="3 4">NBRC 109434</strain>
    </source>
</reference>
<evidence type="ECO:0000256" key="2">
    <source>
        <dbReference type="SAM" id="Phobius"/>
    </source>
</evidence>
<keyword evidence="2" id="KW-1133">Transmembrane helix</keyword>
<accession>A0A512P8I9</accession>
<evidence type="ECO:0000313" key="4">
    <source>
        <dbReference type="Proteomes" id="UP000321798"/>
    </source>
</evidence>
<dbReference type="EMBL" id="BKAL01000001">
    <property type="protein sequence ID" value="GEP67500.1"/>
    <property type="molecule type" value="Genomic_DNA"/>
</dbReference>
<proteinExistence type="predicted"/>
<protein>
    <submittedName>
        <fullName evidence="3">Uncharacterized protein</fullName>
    </submittedName>
</protein>
<feature type="region of interest" description="Disordered" evidence="1">
    <location>
        <begin position="1"/>
        <end position="26"/>
    </location>
</feature>
<evidence type="ECO:0000256" key="1">
    <source>
        <dbReference type="SAM" id="MobiDB-lite"/>
    </source>
</evidence>
<feature type="transmembrane region" description="Helical" evidence="2">
    <location>
        <begin position="70"/>
        <end position="90"/>
    </location>
</feature>
<dbReference type="RefSeq" id="WP_146951273.1">
    <property type="nucleotide sequence ID" value="NZ_BAABBJ010000005.1"/>
</dbReference>
<evidence type="ECO:0000313" key="3">
    <source>
        <dbReference type="EMBL" id="GEP67500.1"/>
    </source>
</evidence>
<keyword evidence="2" id="KW-0812">Transmembrane</keyword>
<dbReference type="AlphaFoldDB" id="A0A512P8I9"/>
<keyword evidence="2" id="KW-0472">Membrane</keyword>
<gene>
    <name evidence="3" type="ORF">CSO01_02150</name>
</gene>
<organism evidence="3 4">
    <name type="scientific">Cellulomonas soli</name>
    <dbReference type="NCBI Taxonomy" id="931535"/>
    <lineage>
        <taxon>Bacteria</taxon>
        <taxon>Bacillati</taxon>
        <taxon>Actinomycetota</taxon>
        <taxon>Actinomycetes</taxon>
        <taxon>Micrococcales</taxon>
        <taxon>Cellulomonadaceae</taxon>
        <taxon>Cellulomonas</taxon>
    </lineage>
</organism>
<sequence>MIPVAPPVPATAAPGAGTSFQAPPGWDVPRGFDPRRGHLVDPAWPAAPADWQFWGPSPRPRGFLPWVRRVGWGPLVLGTILLLVVVAVATTDDTTSSQGSGVGSCWSAQTPTSEYFSIECDSPDAQYQVVSEVGSAEDCGTSSDGYFEVGDIVQCLREVG</sequence>
<comment type="caution">
    <text evidence="3">The sequence shown here is derived from an EMBL/GenBank/DDBJ whole genome shotgun (WGS) entry which is preliminary data.</text>
</comment>
<dbReference type="Proteomes" id="UP000321798">
    <property type="component" value="Unassembled WGS sequence"/>
</dbReference>